<sequence length="296" mass="32708">MRAPRAPGEGKTVHERLYLSPPALQGAVVAVVHRDTRGLSLSSAQRLSHFPATPLVCLSWFQGLDAGLVERTGGGPLWRPFGAAVVVSGSQSRPTVSWAPTCGRSGMVCFAADAARALLGLDLAAVQDRFASAHEVLGADRWPLLEALLDAADDAATQAALEQHLAAPWQALQGRMSSMPSLRRFGRHWVERLAWQASQWLRTHSPRQVERRIKAHSGRSLRQWQSLVKTEGVFFSARERYEAGLPFDWAGLAQDEGFADQAHLSRVSKRITGFSPSEFAQRFAEDESFWAYRLWV</sequence>
<dbReference type="Gene3D" id="1.10.10.60">
    <property type="entry name" value="Homeodomain-like"/>
    <property type="match status" value="1"/>
</dbReference>
<reference evidence="2 3" key="1">
    <citation type="submission" date="2023-03" db="EMBL/GenBank/DDBJ databases">
        <title>Draft assemblies of triclosan tolerant bacteria isolated from returned activated sludge.</title>
        <authorList>
            <person name="Van Hamelsveld S."/>
        </authorList>
    </citation>
    <scope>NUCLEOTIDE SEQUENCE [LARGE SCALE GENOMIC DNA]</scope>
    <source>
        <strain evidence="2 3">GW210010_S58</strain>
    </source>
</reference>
<comment type="caution">
    <text evidence="2">The sequence shown here is derived from an EMBL/GenBank/DDBJ whole genome shotgun (WGS) entry which is preliminary data.</text>
</comment>
<keyword evidence="3" id="KW-1185">Reference proteome</keyword>
<dbReference type="InterPro" id="IPR018060">
    <property type="entry name" value="HTH_AraC"/>
</dbReference>
<protein>
    <submittedName>
        <fullName evidence="2">AraC family transcriptional regulator</fullName>
    </submittedName>
</protein>
<dbReference type="Proteomes" id="UP001216674">
    <property type="component" value="Unassembled WGS sequence"/>
</dbReference>
<evidence type="ECO:0000313" key="2">
    <source>
        <dbReference type="EMBL" id="MDF3836629.1"/>
    </source>
</evidence>
<evidence type="ECO:0000313" key="3">
    <source>
        <dbReference type="Proteomes" id="UP001216674"/>
    </source>
</evidence>
<gene>
    <name evidence="2" type="ORF">P3W85_27270</name>
</gene>
<evidence type="ECO:0000259" key="1">
    <source>
        <dbReference type="PROSITE" id="PS01124"/>
    </source>
</evidence>
<proteinExistence type="predicted"/>
<name>A0ABT6AVH5_9BURK</name>
<feature type="domain" description="HTH araC/xylS-type" evidence="1">
    <location>
        <begin position="205"/>
        <end position="282"/>
    </location>
</feature>
<dbReference type="PROSITE" id="PS01124">
    <property type="entry name" value="HTH_ARAC_FAMILY_2"/>
    <property type="match status" value="1"/>
</dbReference>
<organism evidence="2 3">
    <name type="scientific">Cupriavidus basilensis</name>
    <dbReference type="NCBI Taxonomy" id="68895"/>
    <lineage>
        <taxon>Bacteria</taxon>
        <taxon>Pseudomonadati</taxon>
        <taxon>Pseudomonadota</taxon>
        <taxon>Betaproteobacteria</taxon>
        <taxon>Burkholderiales</taxon>
        <taxon>Burkholderiaceae</taxon>
        <taxon>Cupriavidus</taxon>
    </lineage>
</organism>
<dbReference type="EMBL" id="JARJLM010000447">
    <property type="protein sequence ID" value="MDF3836629.1"/>
    <property type="molecule type" value="Genomic_DNA"/>
</dbReference>
<accession>A0ABT6AVH5</accession>